<reference evidence="2 3" key="1">
    <citation type="submission" date="2016-07" db="EMBL/GenBank/DDBJ databases">
        <title>Pervasive Adenine N6-methylation of Active Genes in Fungi.</title>
        <authorList>
            <consortium name="DOE Joint Genome Institute"/>
            <person name="Mondo S.J."/>
            <person name="Dannebaum R.O."/>
            <person name="Kuo R.C."/>
            <person name="Labutti K."/>
            <person name="Haridas S."/>
            <person name="Kuo A."/>
            <person name="Salamov A."/>
            <person name="Ahrendt S.R."/>
            <person name="Lipzen A."/>
            <person name="Sullivan W."/>
            <person name="Andreopoulos W.B."/>
            <person name="Clum A."/>
            <person name="Lindquist E."/>
            <person name="Daum C."/>
            <person name="Ramamoorthy G.K."/>
            <person name="Gryganskyi A."/>
            <person name="Culley D."/>
            <person name="Magnuson J.K."/>
            <person name="James T.Y."/>
            <person name="O'Malley M.A."/>
            <person name="Stajich J.E."/>
            <person name="Spatafora J.W."/>
            <person name="Visel A."/>
            <person name="Grigoriev I.V."/>
        </authorList>
    </citation>
    <scope>NUCLEOTIDE SEQUENCE [LARGE SCALE GENOMIC DNA]</scope>
    <source>
        <strain evidence="2 3">PL171</strain>
    </source>
</reference>
<dbReference type="AlphaFoldDB" id="A0A1Y2HF72"/>
<feature type="compositionally biased region" description="Basic and acidic residues" evidence="1">
    <location>
        <begin position="91"/>
        <end position="103"/>
    </location>
</feature>
<dbReference type="OrthoDB" id="5583249at2759"/>
<comment type="caution">
    <text evidence="2">The sequence shown here is derived from an EMBL/GenBank/DDBJ whole genome shotgun (WGS) entry which is preliminary data.</text>
</comment>
<organism evidence="2 3">
    <name type="scientific">Catenaria anguillulae PL171</name>
    <dbReference type="NCBI Taxonomy" id="765915"/>
    <lineage>
        <taxon>Eukaryota</taxon>
        <taxon>Fungi</taxon>
        <taxon>Fungi incertae sedis</taxon>
        <taxon>Blastocladiomycota</taxon>
        <taxon>Blastocladiomycetes</taxon>
        <taxon>Blastocladiales</taxon>
        <taxon>Catenariaceae</taxon>
        <taxon>Catenaria</taxon>
    </lineage>
</organism>
<feature type="compositionally biased region" description="Pro residues" evidence="1">
    <location>
        <begin position="414"/>
        <end position="426"/>
    </location>
</feature>
<feature type="compositionally biased region" description="Polar residues" evidence="1">
    <location>
        <begin position="111"/>
        <end position="120"/>
    </location>
</feature>
<accession>A0A1Y2HF72</accession>
<proteinExistence type="predicted"/>
<feature type="compositionally biased region" description="Polar residues" evidence="1">
    <location>
        <begin position="245"/>
        <end position="270"/>
    </location>
</feature>
<feature type="compositionally biased region" description="Polar residues" evidence="1">
    <location>
        <begin position="315"/>
        <end position="327"/>
    </location>
</feature>
<keyword evidence="3" id="KW-1185">Reference proteome</keyword>
<dbReference type="Proteomes" id="UP000193411">
    <property type="component" value="Unassembled WGS sequence"/>
</dbReference>
<evidence type="ECO:0000256" key="1">
    <source>
        <dbReference type="SAM" id="MobiDB-lite"/>
    </source>
</evidence>
<dbReference type="EMBL" id="MCFL01000045">
    <property type="protein sequence ID" value="ORZ32541.1"/>
    <property type="molecule type" value="Genomic_DNA"/>
</dbReference>
<name>A0A1Y2HF72_9FUNG</name>
<evidence type="ECO:0000313" key="2">
    <source>
        <dbReference type="EMBL" id="ORZ32541.1"/>
    </source>
</evidence>
<feature type="region of interest" description="Disordered" evidence="1">
    <location>
        <begin position="407"/>
        <end position="445"/>
    </location>
</feature>
<feature type="compositionally biased region" description="Polar residues" evidence="1">
    <location>
        <begin position="132"/>
        <end position="163"/>
    </location>
</feature>
<protein>
    <submittedName>
        <fullName evidence="2">Uncharacterized protein</fullName>
    </submittedName>
</protein>
<feature type="compositionally biased region" description="Low complexity" evidence="1">
    <location>
        <begin position="213"/>
        <end position="239"/>
    </location>
</feature>
<feature type="region of interest" description="Disordered" evidence="1">
    <location>
        <begin position="314"/>
        <end position="348"/>
    </location>
</feature>
<feature type="compositionally biased region" description="Low complexity" evidence="1">
    <location>
        <begin position="52"/>
        <end position="87"/>
    </location>
</feature>
<feature type="region of interest" description="Disordered" evidence="1">
    <location>
        <begin position="1"/>
        <end position="274"/>
    </location>
</feature>
<evidence type="ECO:0000313" key="3">
    <source>
        <dbReference type="Proteomes" id="UP000193411"/>
    </source>
</evidence>
<sequence length="515" mass="53333">MDASASAPDPMDMDENAIINGICDGDNPEPKPAHAILDATSGAASNAKKYASNPNLLSSGSNSSSDILPLSREGSFGSRSSNSSGSFQRINDADDQRDPKSDDDLVVMEPSSKSMDTLNIGSRRMSRIAQLQGGSEATTSTDPASSISPPSTLTRGLSRSTASLAPVRPPSGVPRRPSKAFSRDPTLGSAAASGLRRQSAMPGDSSRVPPQTSSQLGGSRSNLLGSKSNLSGSTGNLLDSRSKRTGSSGNLRRGSRTTANAAGLGTRSSNAAAAEEAVVEIDAALHNAERNIRASTLTKTTLPSIGGRGGVIATRESSVVSNPGSKKSSTEDLESGNPKGREASMRLSNPVNFTESFRTRIDAVNKRKMTMIREQLASMDPKADATAISQPLSDNAAAVTARLYQPTTAKPSPHTNPPPKRPPGDPPSASTSRRPVPPLVKAKTSSGGMDFFDAFAKGASSVEELRGRQPLKGGNDGKVVAAGTAGVVGDMPLRDGTLKQIHTYSVGNLTIIKSD</sequence>
<gene>
    <name evidence="2" type="ORF">BCR44DRAFT_29414</name>
</gene>